<dbReference type="OMA" id="DANISPC"/>
<evidence type="ECO:0000313" key="3">
    <source>
        <dbReference type="EMBL" id="RNF01287.1"/>
    </source>
</evidence>
<gene>
    <name evidence="3" type="ORF">TraAM80_07088</name>
</gene>
<dbReference type="Proteomes" id="UP000283634">
    <property type="component" value="Unassembled WGS sequence"/>
</dbReference>
<feature type="transmembrane region" description="Helical" evidence="2">
    <location>
        <begin position="505"/>
        <end position="528"/>
    </location>
</feature>
<dbReference type="OrthoDB" id="251345at2759"/>
<feature type="transmembrane region" description="Helical" evidence="2">
    <location>
        <begin position="589"/>
        <end position="611"/>
    </location>
</feature>
<protein>
    <recommendedName>
        <fullName evidence="5">Transmembrane protein</fullName>
    </recommendedName>
</protein>
<feature type="transmembrane region" description="Helical" evidence="2">
    <location>
        <begin position="631"/>
        <end position="652"/>
    </location>
</feature>
<organism evidence="3 4">
    <name type="scientific">Trypanosoma rangeli</name>
    <dbReference type="NCBI Taxonomy" id="5698"/>
    <lineage>
        <taxon>Eukaryota</taxon>
        <taxon>Discoba</taxon>
        <taxon>Euglenozoa</taxon>
        <taxon>Kinetoplastea</taxon>
        <taxon>Metakinetoplastina</taxon>
        <taxon>Trypanosomatida</taxon>
        <taxon>Trypanosomatidae</taxon>
        <taxon>Trypanosoma</taxon>
        <taxon>Herpetosoma</taxon>
    </lineage>
</organism>
<sequence length="826" mass="86759">MGRTWRKTSSRAGKNERLKTGGGKREAALEPAQSCPPGSSGGEEKMQGTKARDSQKPSLASRTLRDAEVDSVGARGPRPASPQTHAAYEVFDKLIPWSAHSTGVNTPAQSIDSLVGHLFQHTVEEGAAYDDTLKRSLASEELMMRNILENEASTKLATMFAAFYRESPSSSVCESRNSHSASSRFARSVGTSAGAQELRTTEAPVERANSALQVVLPCGSQREQWTKTPSASTAALSASDPLNAAHVNSRLGGSHGKVEEECDKVQRRITTTTHVLPSYGTLQGLQAGTAGSLSPFDPQAGLGLSSLCTGVIGGEGGSTAWFLYENEIPVFRPVCATATDLAVDVECETEALLKTGVNPQVCFRAIMRQVLFYILAMGLFFPPMAHSGLFAGVDIFNTVESSVPRRNVMKFTFLFADAAAFCVTTSLTAFFCNGSRFLRHGLLLAATAATVGGGFCLLHGYLSGSLVVLLLSQLLHAVGLAATPVAVLCINCAELGAPLGTVSLIFFTVHFWLVSGAAGRLIFFAVARLSSGGVAGALRVFLYLTYTGPVFALAFFMLLPPAECHGARRTLDVVTDARKLLFILRHIEVRFVFCCISGGCLLALVLLLTEAESLFSSVLFGDATSSVFADLYSLTVLVMLPLFLLPVLGFFVRFCGFGLLTTVVAAWLVGLISITTPSAAVATPEPTSMQSMIAVTSVLCGASLAVALAGPMRSLASVEAASLSVVVPALLFATLLSLCVALAAGVTAVFFATCLQTNHTGGSTDAGGMLARQARCVDYVALAMCLSALCLQITTAVKTFRVRQFSAAAHEAAAEGGLVADGGCGV</sequence>
<proteinExistence type="predicted"/>
<feature type="transmembrane region" description="Helical" evidence="2">
    <location>
        <begin position="474"/>
        <end position="493"/>
    </location>
</feature>
<keyword evidence="2" id="KW-0812">Transmembrane</keyword>
<feature type="region of interest" description="Disordered" evidence="1">
    <location>
        <begin position="1"/>
        <end position="84"/>
    </location>
</feature>
<feature type="transmembrane region" description="Helical" evidence="2">
    <location>
        <begin position="659"/>
        <end position="680"/>
    </location>
</feature>
<evidence type="ECO:0000256" key="2">
    <source>
        <dbReference type="SAM" id="Phobius"/>
    </source>
</evidence>
<feature type="transmembrane region" description="Helical" evidence="2">
    <location>
        <begin position="411"/>
        <end position="430"/>
    </location>
</feature>
<feature type="transmembrane region" description="Helical" evidence="2">
    <location>
        <begin position="540"/>
        <end position="559"/>
    </location>
</feature>
<keyword evidence="4" id="KW-1185">Reference proteome</keyword>
<feature type="transmembrane region" description="Helical" evidence="2">
    <location>
        <begin position="692"/>
        <end position="711"/>
    </location>
</feature>
<keyword evidence="2" id="KW-1133">Transmembrane helix</keyword>
<name>A0A422N730_TRYRA</name>
<dbReference type="RefSeq" id="XP_029236246.1">
    <property type="nucleotide sequence ID" value="XM_029383899.1"/>
</dbReference>
<dbReference type="AlphaFoldDB" id="A0A422N730"/>
<evidence type="ECO:0008006" key="5">
    <source>
        <dbReference type="Google" id="ProtNLM"/>
    </source>
</evidence>
<feature type="transmembrane region" description="Helical" evidence="2">
    <location>
        <begin position="723"/>
        <end position="752"/>
    </location>
</feature>
<evidence type="ECO:0000256" key="1">
    <source>
        <dbReference type="SAM" id="MobiDB-lite"/>
    </source>
</evidence>
<reference evidence="3 4" key="1">
    <citation type="journal article" date="2018" name="BMC Genomics">
        <title>Genomic comparison of Trypanosoma conorhini and Trypanosoma rangeli to Trypanosoma cruzi strains of high and low virulence.</title>
        <authorList>
            <person name="Bradwell K.R."/>
            <person name="Koparde V.N."/>
            <person name="Matveyev A.V."/>
            <person name="Serrano M.G."/>
            <person name="Alves J.M."/>
            <person name="Parikh H."/>
            <person name="Huang B."/>
            <person name="Lee V."/>
            <person name="Espinosa-Alvarez O."/>
            <person name="Ortiz P.A."/>
            <person name="Costa-Martins A.G."/>
            <person name="Teixeira M.M."/>
            <person name="Buck G.A."/>
        </authorList>
    </citation>
    <scope>NUCLEOTIDE SEQUENCE [LARGE SCALE GENOMIC DNA]</scope>
    <source>
        <strain evidence="3 4">AM80</strain>
    </source>
</reference>
<dbReference type="EMBL" id="MKGL01000282">
    <property type="protein sequence ID" value="RNF01287.1"/>
    <property type="molecule type" value="Genomic_DNA"/>
</dbReference>
<accession>A0A422N730</accession>
<evidence type="ECO:0000313" key="4">
    <source>
        <dbReference type="Proteomes" id="UP000283634"/>
    </source>
</evidence>
<feature type="compositionally biased region" description="Basic and acidic residues" evidence="1">
    <location>
        <begin position="42"/>
        <end position="55"/>
    </location>
</feature>
<keyword evidence="2" id="KW-0472">Membrane</keyword>
<feature type="compositionally biased region" description="Basic and acidic residues" evidence="1">
    <location>
        <begin position="13"/>
        <end position="28"/>
    </location>
</feature>
<dbReference type="GeneID" id="40331021"/>
<feature type="transmembrane region" description="Helical" evidence="2">
    <location>
        <begin position="370"/>
        <end position="391"/>
    </location>
</feature>
<feature type="transmembrane region" description="Helical" evidence="2">
    <location>
        <begin position="442"/>
        <end position="462"/>
    </location>
</feature>
<comment type="caution">
    <text evidence="3">The sequence shown here is derived from an EMBL/GenBank/DDBJ whole genome shotgun (WGS) entry which is preliminary data.</text>
</comment>